<proteinExistence type="predicted"/>
<sequence length="191" mass="20463">MAGSLLAGQASPGQTLADSKAANRRAEKTAVANRRGGTPTQTGLQHCARLPMGILRGLGPWAIEPGDARLESESAPLGRGSHAVSFYGDGINDLLAQKVEDLPDEPPEQPEAPQPPEIHLPTDGPIGEGYEVIMDVPPSRRDGFNGPAMQPYHVGMISHAPVLMGWSPLVWQAWLLTCPRASRNRHSRAFL</sequence>
<keyword evidence="3" id="KW-1185">Reference proteome</keyword>
<comment type="caution">
    <text evidence="2">The sequence shown here is derived from an EMBL/GenBank/DDBJ whole genome shotgun (WGS) entry which is preliminary data.</text>
</comment>
<evidence type="ECO:0000256" key="1">
    <source>
        <dbReference type="SAM" id="MobiDB-lite"/>
    </source>
</evidence>
<gene>
    <name evidence="2" type="ORF">EVOR1521_LOCUS25815</name>
</gene>
<dbReference type="AlphaFoldDB" id="A0AA36JDJ3"/>
<feature type="region of interest" description="Disordered" evidence="1">
    <location>
        <begin position="102"/>
        <end position="123"/>
    </location>
</feature>
<evidence type="ECO:0000313" key="2">
    <source>
        <dbReference type="EMBL" id="CAJ1403066.1"/>
    </source>
</evidence>
<feature type="compositionally biased region" description="Pro residues" evidence="1">
    <location>
        <begin position="109"/>
        <end position="118"/>
    </location>
</feature>
<protein>
    <submittedName>
        <fullName evidence="2">Uncharacterized protein</fullName>
    </submittedName>
</protein>
<organism evidence="2 3">
    <name type="scientific">Effrenium voratum</name>
    <dbReference type="NCBI Taxonomy" id="2562239"/>
    <lineage>
        <taxon>Eukaryota</taxon>
        <taxon>Sar</taxon>
        <taxon>Alveolata</taxon>
        <taxon>Dinophyceae</taxon>
        <taxon>Suessiales</taxon>
        <taxon>Symbiodiniaceae</taxon>
        <taxon>Effrenium</taxon>
    </lineage>
</organism>
<name>A0AA36JDJ3_9DINO</name>
<evidence type="ECO:0000313" key="3">
    <source>
        <dbReference type="Proteomes" id="UP001178507"/>
    </source>
</evidence>
<accession>A0AA36JDJ3</accession>
<dbReference type="Proteomes" id="UP001178507">
    <property type="component" value="Unassembled WGS sequence"/>
</dbReference>
<dbReference type="EMBL" id="CAUJNA010003479">
    <property type="protein sequence ID" value="CAJ1403066.1"/>
    <property type="molecule type" value="Genomic_DNA"/>
</dbReference>
<reference evidence="2" key="1">
    <citation type="submission" date="2023-08" db="EMBL/GenBank/DDBJ databases">
        <authorList>
            <person name="Chen Y."/>
            <person name="Shah S."/>
            <person name="Dougan E. K."/>
            <person name="Thang M."/>
            <person name="Chan C."/>
        </authorList>
    </citation>
    <scope>NUCLEOTIDE SEQUENCE</scope>
</reference>
<feature type="region of interest" description="Disordered" evidence="1">
    <location>
        <begin position="1"/>
        <end position="44"/>
    </location>
</feature>